<feature type="transmembrane region" description="Helical" evidence="13">
    <location>
        <begin position="928"/>
        <end position="952"/>
    </location>
</feature>
<keyword evidence="16" id="KW-1185">Reference proteome</keyword>
<dbReference type="SFLD" id="SFLDS00003">
    <property type="entry name" value="Haloacid_Dehalogenase"/>
    <property type="match status" value="1"/>
</dbReference>
<dbReference type="Pfam" id="PF12409">
    <property type="entry name" value="P5-ATPase"/>
    <property type="match status" value="1"/>
</dbReference>
<keyword evidence="3" id="KW-0597">Phosphoprotein</keyword>
<dbReference type="InterPro" id="IPR001757">
    <property type="entry name" value="P_typ_ATPase"/>
</dbReference>
<feature type="transmembrane region" description="Helical" evidence="13">
    <location>
        <begin position="861"/>
        <end position="882"/>
    </location>
</feature>
<evidence type="ECO:0000256" key="8">
    <source>
        <dbReference type="ARBA" id="ARBA00022842"/>
    </source>
</evidence>
<feature type="domain" description="P-type ATPase A" evidence="14">
    <location>
        <begin position="242"/>
        <end position="360"/>
    </location>
</feature>
<evidence type="ECO:0000256" key="4">
    <source>
        <dbReference type="ARBA" id="ARBA00022692"/>
    </source>
</evidence>
<keyword evidence="10 13" id="KW-1133">Transmembrane helix</keyword>
<keyword evidence="6 13" id="KW-0547">Nucleotide-binding</keyword>
<evidence type="ECO:0000256" key="2">
    <source>
        <dbReference type="ARBA" id="ARBA00006000"/>
    </source>
</evidence>
<feature type="transmembrane region" description="Helical" evidence="13">
    <location>
        <begin position="888"/>
        <end position="907"/>
    </location>
</feature>
<proteinExistence type="inferred from homology"/>
<evidence type="ECO:0000256" key="7">
    <source>
        <dbReference type="ARBA" id="ARBA00022840"/>
    </source>
</evidence>
<dbReference type="InterPro" id="IPR023214">
    <property type="entry name" value="HAD_sf"/>
</dbReference>
<dbReference type="Proteomes" id="UP000695000">
    <property type="component" value="Unplaced"/>
</dbReference>
<evidence type="ECO:0000256" key="13">
    <source>
        <dbReference type="RuleBase" id="RU362082"/>
    </source>
</evidence>
<evidence type="ECO:0000256" key="10">
    <source>
        <dbReference type="ARBA" id="ARBA00022989"/>
    </source>
</evidence>
<dbReference type="PROSITE" id="PS00154">
    <property type="entry name" value="ATPASE_E1_E2"/>
    <property type="match status" value="1"/>
</dbReference>
<dbReference type="InterPro" id="IPR036412">
    <property type="entry name" value="HAD-like_sf"/>
</dbReference>
<feature type="transmembrane region" description="Helical" evidence="13">
    <location>
        <begin position="206"/>
        <end position="226"/>
    </location>
</feature>
<evidence type="ECO:0000259" key="15">
    <source>
        <dbReference type="Pfam" id="PF12409"/>
    </source>
</evidence>
<dbReference type="InterPro" id="IPR059000">
    <property type="entry name" value="ATPase_P-type_domA"/>
</dbReference>
<keyword evidence="5 13" id="KW-0479">Metal-binding</keyword>
<name>A0ABM1N4I1_NICVS</name>
<keyword evidence="8 13" id="KW-0460">Magnesium</keyword>
<dbReference type="EC" id="7.2.2.-" evidence="13"/>
<comment type="subcellular location">
    <subcellularLocation>
        <location evidence="1 13">Membrane</location>
        <topology evidence="1 13">Multi-pass membrane protein</topology>
    </subcellularLocation>
</comment>
<dbReference type="InterPro" id="IPR023298">
    <property type="entry name" value="ATPase_P-typ_TM_dom_sf"/>
</dbReference>
<dbReference type="RefSeq" id="XP_017781732.1">
    <property type="nucleotide sequence ID" value="XM_017926243.1"/>
</dbReference>
<evidence type="ECO:0000256" key="11">
    <source>
        <dbReference type="ARBA" id="ARBA00023136"/>
    </source>
</evidence>
<organism evidence="16 17">
    <name type="scientific">Nicrophorus vespilloides</name>
    <name type="common">Boreal carrion beetle</name>
    <dbReference type="NCBI Taxonomy" id="110193"/>
    <lineage>
        <taxon>Eukaryota</taxon>
        <taxon>Metazoa</taxon>
        <taxon>Ecdysozoa</taxon>
        <taxon>Arthropoda</taxon>
        <taxon>Hexapoda</taxon>
        <taxon>Insecta</taxon>
        <taxon>Pterygota</taxon>
        <taxon>Neoptera</taxon>
        <taxon>Endopterygota</taxon>
        <taxon>Coleoptera</taxon>
        <taxon>Polyphaga</taxon>
        <taxon>Staphyliniformia</taxon>
        <taxon>Silphidae</taxon>
        <taxon>Nicrophorinae</taxon>
        <taxon>Nicrophorus</taxon>
    </lineage>
</organism>
<gene>
    <name evidence="17 18" type="primary">LOC108566389</name>
</gene>
<feature type="transmembrane region" description="Helical" evidence="13">
    <location>
        <begin position="178"/>
        <end position="200"/>
    </location>
</feature>
<evidence type="ECO:0000256" key="12">
    <source>
        <dbReference type="ARBA" id="ARBA00049360"/>
    </source>
</evidence>
<dbReference type="NCBIfam" id="TIGR01494">
    <property type="entry name" value="ATPase_P-type"/>
    <property type="match status" value="1"/>
</dbReference>
<sequence length="1097" mass="123086">MDSTSKPTFINFGQEDQMEIRGYKKNKSKTFLIYLCYLLTGGLLRLFFHWYPRLRLISTHEVCRLTEAEKILIIEDYKGKWKSYFVEEIKSLRSYDYDLTYYLSNGSKKENRDAKIFDCKRTRYVFHDEEQGFLKLCGLETGIARSAFHTLIPLRVQDQISRSVIYGANEIDVPLDSVFSLFVLEALTPFYIFQVFSLIVWLAEEYYYYGIAIVLMSVIGIGSSVIQTRKNQSRLRGTLHMTDTVSILKNGFYYDVPTTELVPGDMIVVPPHGCTMHCDATLLNGSCVVNESMLTGESVPVVKTSLPNTSETFSIKNDEDHVLYCGTQVIQTRQLGDSPVLAVVLRTGFLTCKGQLVRSIMYPPPADFKFDQDSYKYILILAAISVIGVIYTVISKSTRNIAVTDIIIKALDTITIVLPPALPAAMTVGKLFALNRLKKKDIFCMNSRVINVSGSINCVCFDKTGTLTEDGLDMWGVVPIENGKFLSPMKDITNLSNSSPLLQGMASCQSLALIKNKLEGDPLDTKMFESTGWVLEQPKKMIALGHQIHTVLKPAFGDVQIKLIHQNQFSSKLQRMSVVGLIDDEFVLFCKGSPEMVASLCDFNTIPENLSSKLKSYTVQGYRVIAMAFKHLPSMSCEELQQMKRDQFECDMTFLGLIVLENKLKPETADIISVLRNADIKVVMITGDNMQTALSVAKECGICELGTTVVDVEVIAPAKNEEYKLRLTSDQINVSQEMCILNMEENRKIQFAITGNNWKLIREHFPNHVASFISNGIVFARMSSDQKQQLIEELQNLGYYVSMCGDGTNDCGALKAAHVGISLSDAESSVASPFTSKNANISCVPEIIKQGRAALVTSFGIFKFMVAYSMTEFLSVIILYGIDSNLTSIQFLYIDVCIILVLSAVFGNTGAYEKGLWNVPPMTSLLSAIPLISLILQVLNVVAFQVAAYHLIQTYDWFEPFDFIPNTNIYTSYENYAVFATSAFQYITLAVVFSKGSPYRKPIYTNYWFSLSLILVTSLCIYIIYDPAQWMLTLFEMKIPPESDGKMMVLLLAVAHFFSAYVIEDFLCDYILGKKLNLRDSGKVKVVNGIDNVAYIN</sequence>
<feature type="transmembrane region" description="Helical" evidence="13">
    <location>
        <begin position="976"/>
        <end position="994"/>
    </location>
</feature>
<dbReference type="PRINTS" id="PR00119">
    <property type="entry name" value="CATATPASE"/>
</dbReference>
<evidence type="ECO:0000256" key="1">
    <source>
        <dbReference type="ARBA" id="ARBA00004141"/>
    </source>
</evidence>
<dbReference type="GeneID" id="108566389"/>
<feature type="transmembrane region" description="Helical" evidence="13">
    <location>
        <begin position="1045"/>
        <end position="1063"/>
    </location>
</feature>
<dbReference type="Pfam" id="PF00122">
    <property type="entry name" value="E1-E2_ATPase"/>
    <property type="match status" value="1"/>
</dbReference>
<protein>
    <recommendedName>
        <fullName evidence="13">Cation-transporting ATPase</fullName>
        <ecNumber evidence="13">7.2.2.-</ecNumber>
    </recommendedName>
</protein>
<accession>A0ABM1N4I1</accession>
<dbReference type="Gene3D" id="3.40.50.1000">
    <property type="entry name" value="HAD superfamily/HAD-like"/>
    <property type="match status" value="1"/>
</dbReference>
<evidence type="ECO:0000256" key="5">
    <source>
        <dbReference type="ARBA" id="ARBA00022723"/>
    </source>
</evidence>
<dbReference type="InterPro" id="IPR044492">
    <property type="entry name" value="P_typ_ATPase_HD_dom"/>
</dbReference>
<dbReference type="PANTHER" id="PTHR45630:SF8">
    <property type="entry name" value="CATION-TRANSPORTING ATPASE"/>
    <property type="match status" value="1"/>
</dbReference>
<dbReference type="Gene3D" id="2.70.150.10">
    <property type="entry name" value="Calcium-transporting ATPase, cytoplasmic transduction domain A"/>
    <property type="match status" value="1"/>
</dbReference>
<feature type="domain" description="P5B-type ATPase N-terminal" evidence="15">
    <location>
        <begin position="14"/>
        <end position="127"/>
    </location>
</feature>
<evidence type="ECO:0000256" key="6">
    <source>
        <dbReference type="ARBA" id="ARBA00022741"/>
    </source>
</evidence>
<comment type="catalytic activity">
    <reaction evidence="12 13">
        <text>ATP + H2O = ADP + phosphate + H(+)</text>
        <dbReference type="Rhea" id="RHEA:13065"/>
        <dbReference type="ChEBI" id="CHEBI:15377"/>
        <dbReference type="ChEBI" id="CHEBI:15378"/>
        <dbReference type="ChEBI" id="CHEBI:30616"/>
        <dbReference type="ChEBI" id="CHEBI:43474"/>
        <dbReference type="ChEBI" id="CHEBI:456216"/>
    </reaction>
</comment>
<dbReference type="InterPro" id="IPR006544">
    <property type="entry name" value="P-type_TPase_V"/>
</dbReference>
<dbReference type="Gene3D" id="1.20.1110.10">
    <property type="entry name" value="Calcium-transporting ATPase, transmembrane domain"/>
    <property type="match status" value="1"/>
</dbReference>
<dbReference type="RefSeq" id="XP_017781731.1">
    <property type="nucleotide sequence ID" value="XM_017926242.1"/>
</dbReference>
<evidence type="ECO:0000256" key="9">
    <source>
        <dbReference type="ARBA" id="ARBA00022967"/>
    </source>
</evidence>
<dbReference type="InterPro" id="IPR023299">
    <property type="entry name" value="ATPase_P-typ_cyto_dom_N"/>
</dbReference>
<dbReference type="InterPro" id="IPR008250">
    <property type="entry name" value="ATPase_P-typ_transduc_dom_A_sf"/>
</dbReference>
<evidence type="ECO:0000259" key="14">
    <source>
        <dbReference type="Pfam" id="PF00122"/>
    </source>
</evidence>
<feature type="transmembrane region" description="Helical" evidence="13">
    <location>
        <begin position="414"/>
        <end position="433"/>
    </location>
</feature>
<keyword evidence="11 13" id="KW-0472">Membrane</keyword>
<feature type="transmembrane region" description="Helical" evidence="13">
    <location>
        <begin position="31"/>
        <end position="48"/>
    </location>
</feature>
<evidence type="ECO:0000313" key="16">
    <source>
        <dbReference type="Proteomes" id="UP000695000"/>
    </source>
</evidence>
<feature type="transmembrane region" description="Helical" evidence="13">
    <location>
        <begin position="1006"/>
        <end position="1025"/>
    </location>
</feature>
<dbReference type="InterPro" id="IPR047819">
    <property type="entry name" value="P5A-ATPase_N"/>
</dbReference>
<keyword evidence="4 13" id="KW-0812">Transmembrane</keyword>
<dbReference type="SUPFAM" id="SSF56784">
    <property type="entry name" value="HAD-like"/>
    <property type="match status" value="1"/>
</dbReference>
<evidence type="ECO:0000256" key="3">
    <source>
        <dbReference type="ARBA" id="ARBA00022553"/>
    </source>
</evidence>
<dbReference type="PROSITE" id="PS01229">
    <property type="entry name" value="COF_2"/>
    <property type="match status" value="1"/>
</dbReference>
<dbReference type="SUPFAM" id="SSF81665">
    <property type="entry name" value="Calcium ATPase, transmembrane domain M"/>
    <property type="match status" value="1"/>
</dbReference>
<evidence type="ECO:0000313" key="18">
    <source>
        <dbReference type="RefSeq" id="XP_017781732.1"/>
    </source>
</evidence>
<comment type="similarity">
    <text evidence="2 13">Belongs to the cation transport ATPase (P-type) (TC 3.A.3) family. Type V subfamily.</text>
</comment>
<evidence type="ECO:0000313" key="17">
    <source>
        <dbReference type="RefSeq" id="XP_017781731.1"/>
    </source>
</evidence>
<reference evidence="17 18" key="1">
    <citation type="submission" date="2025-05" db="UniProtKB">
        <authorList>
            <consortium name="RefSeq"/>
        </authorList>
    </citation>
    <scope>IDENTIFICATION</scope>
    <source>
        <tissue evidence="17 18">Whole Larva</tissue>
    </source>
</reference>
<dbReference type="SUPFAM" id="SSF81653">
    <property type="entry name" value="Calcium ATPase, transduction domain A"/>
    <property type="match status" value="1"/>
</dbReference>
<dbReference type="NCBIfam" id="TIGR01657">
    <property type="entry name" value="P-ATPase-V"/>
    <property type="match status" value="1"/>
</dbReference>
<dbReference type="Pfam" id="PF13246">
    <property type="entry name" value="Cation_ATPase"/>
    <property type="match status" value="1"/>
</dbReference>
<keyword evidence="9 13" id="KW-1278">Translocase</keyword>
<dbReference type="SFLD" id="SFLDG00002">
    <property type="entry name" value="C1.7:_P-type_atpase_like"/>
    <property type="match status" value="1"/>
</dbReference>
<dbReference type="SUPFAM" id="SSF81660">
    <property type="entry name" value="Metal cation-transporting ATPase, ATP-binding domain N"/>
    <property type="match status" value="1"/>
</dbReference>
<dbReference type="SFLD" id="SFLDF00027">
    <property type="entry name" value="p-type_atpase"/>
    <property type="match status" value="1"/>
</dbReference>
<feature type="transmembrane region" description="Helical" evidence="13">
    <location>
        <begin position="377"/>
        <end position="394"/>
    </location>
</feature>
<dbReference type="Gene3D" id="3.40.1110.10">
    <property type="entry name" value="Calcium-transporting ATPase, cytoplasmic domain N"/>
    <property type="match status" value="1"/>
</dbReference>
<keyword evidence="7 13" id="KW-0067">ATP-binding</keyword>
<dbReference type="InterPro" id="IPR018303">
    <property type="entry name" value="ATPase_P-typ_P_site"/>
</dbReference>
<dbReference type="PANTHER" id="PTHR45630">
    <property type="entry name" value="CATION-TRANSPORTING ATPASE-RELATED"/>
    <property type="match status" value="1"/>
</dbReference>